<dbReference type="VEuPathDB" id="GiardiaDB:SS50377_26493"/>
<protein>
    <submittedName>
        <fullName evidence="5">Flagellar outer dynein arm-docking complex protein</fullName>
    </submittedName>
    <submittedName>
        <fullName evidence="6">Outer dynein arm-docking complex subunit 2</fullName>
    </submittedName>
</protein>
<evidence type="ECO:0000313" key="5">
    <source>
        <dbReference type="EMBL" id="EST41348.1"/>
    </source>
</evidence>
<keyword evidence="7" id="KW-1185">Reference proteome</keyword>
<feature type="coiled-coil region" evidence="2">
    <location>
        <begin position="187"/>
        <end position="221"/>
    </location>
</feature>
<dbReference type="Pfam" id="PF21773">
    <property type="entry name" value="ODAD1_CC"/>
    <property type="match status" value="1"/>
</dbReference>
<keyword evidence="5" id="KW-0969">Cilium</keyword>
<dbReference type="EMBL" id="AUWU02000006">
    <property type="protein sequence ID" value="KAH0572283.1"/>
    <property type="molecule type" value="Genomic_DNA"/>
</dbReference>
<sequence length="506" mass="58550">MSQQQSLQDLQRRYRLEENKKKQLVEASKSELRRQAGIIDRLSRENDALRERIADQTHTAAGAAARDQEKSAKLLLDKKSELESKITQEKDQIVQLDKKIKDAETSIQQLRKARAEAERARPTAQAVEHKISLLENALELTSTKYNDILAQNGDLRTLIQHLRTEHLQFEKTHSSLICEQEEKQSKMAELMDLARQQFQLREQLQDEIQQLEEQAKKEESKFRDDWNELNKIIEKDAKRRAVQQQQAEQQKHQLSDLNGLRTVAPEESNKNDGDTYTEADYEKAFRQIIECGCYNDISELRDVTAETQLSEGIVIQIINRFLENEEKNFSLFNYANDLRSEVEQKEEELFKLREDLKQAKKKKLEADSGLKTEISALEIQLQQVKQSGTIFEQKYEKLTHSMSSVYELVEQVFKIAKCDQIVGVSELNTSTFINSENVILHLSAIEGVVDQMIGKLLNMIKNKQLQEDTIQKYIINRQDDEFVQNLAPASAAIIQLLNKEDDLFAE</sequence>
<dbReference type="Proteomes" id="UP000018208">
    <property type="component" value="Unassembled WGS sequence"/>
</dbReference>
<feature type="region of interest" description="Disordered" evidence="3">
    <location>
        <begin position="240"/>
        <end position="276"/>
    </location>
</feature>
<dbReference type="PANTHER" id="PTHR21694">
    <property type="entry name" value="COILED-COIL DOMAIN-CONTAINING PROTEIN 63"/>
    <property type="match status" value="1"/>
</dbReference>
<accession>V6LAU6</accession>
<name>V6LAU6_9EUKA</name>
<dbReference type="AlphaFoldDB" id="V6LAU6"/>
<gene>
    <name evidence="5" type="ORF">SS50377_19062</name>
    <name evidence="6" type="ORF">SS50377_26493</name>
</gene>
<keyword evidence="1 2" id="KW-0175">Coiled coil</keyword>
<evidence type="ECO:0000256" key="3">
    <source>
        <dbReference type="SAM" id="MobiDB-lite"/>
    </source>
</evidence>
<dbReference type="InterPro" id="IPR051876">
    <property type="entry name" value="ODA-DC/CCD"/>
</dbReference>
<reference evidence="5 6" key="1">
    <citation type="journal article" date="2014" name="PLoS Genet.">
        <title>The Genome of Spironucleus salmonicida Highlights a Fish Pathogen Adapted to Fluctuating Environments.</title>
        <authorList>
            <person name="Xu F."/>
            <person name="Jerlstrom-Hultqvist J."/>
            <person name="Einarsson E."/>
            <person name="Astvaldsson A."/>
            <person name="Svard S.G."/>
            <person name="Andersson J.O."/>
        </authorList>
    </citation>
    <scope>NUCLEOTIDE SEQUENCE</scope>
    <source>
        <strain evidence="6">ATCC 50377</strain>
    </source>
</reference>
<evidence type="ECO:0000256" key="2">
    <source>
        <dbReference type="SAM" id="Coils"/>
    </source>
</evidence>
<feature type="coiled-coil region" evidence="2">
    <location>
        <begin position="7"/>
        <end position="120"/>
    </location>
</feature>
<feature type="coiled-coil region" evidence="2">
    <location>
        <begin position="335"/>
        <end position="362"/>
    </location>
</feature>
<dbReference type="OrthoDB" id="6766775at2759"/>
<keyword evidence="5" id="KW-0282">Flagellum</keyword>
<evidence type="ECO:0000313" key="6">
    <source>
        <dbReference type="EMBL" id="KAH0572283.1"/>
    </source>
</evidence>
<proteinExistence type="predicted"/>
<keyword evidence="5" id="KW-0966">Cell projection</keyword>
<evidence type="ECO:0000259" key="4">
    <source>
        <dbReference type="Pfam" id="PF21773"/>
    </source>
</evidence>
<reference evidence="6" key="2">
    <citation type="submission" date="2020-12" db="EMBL/GenBank/DDBJ databases">
        <title>New Spironucleus salmonicida genome in near-complete chromosomes.</title>
        <authorList>
            <person name="Xu F."/>
            <person name="Kurt Z."/>
            <person name="Jimenez-Gonzalez A."/>
            <person name="Astvaldsson A."/>
            <person name="Andersson J.O."/>
            <person name="Svard S.G."/>
        </authorList>
    </citation>
    <scope>NUCLEOTIDE SEQUENCE</scope>
    <source>
        <strain evidence="6">ATCC 50377</strain>
    </source>
</reference>
<dbReference type="InterPro" id="IPR049258">
    <property type="entry name" value="ODAD1_CC"/>
</dbReference>
<dbReference type="EMBL" id="KI546170">
    <property type="protein sequence ID" value="EST41348.1"/>
    <property type="molecule type" value="Genomic_DNA"/>
</dbReference>
<dbReference type="PANTHER" id="PTHR21694:SF18">
    <property type="entry name" value="COILED-COIL DOMAIN-CONTAINING PROTEIN 63"/>
    <property type="match status" value="1"/>
</dbReference>
<evidence type="ECO:0000256" key="1">
    <source>
        <dbReference type="ARBA" id="ARBA00023054"/>
    </source>
</evidence>
<organism evidence="5">
    <name type="scientific">Spironucleus salmonicida</name>
    <dbReference type="NCBI Taxonomy" id="348837"/>
    <lineage>
        <taxon>Eukaryota</taxon>
        <taxon>Metamonada</taxon>
        <taxon>Diplomonadida</taxon>
        <taxon>Hexamitidae</taxon>
        <taxon>Hexamitinae</taxon>
        <taxon>Spironucleus</taxon>
    </lineage>
</organism>
<evidence type="ECO:0000313" key="7">
    <source>
        <dbReference type="Proteomes" id="UP000018208"/>
    </source>
</evidence>
<feature type="domain" description="ODAD1 central coiled coil region" evidence="4">
    <location>
        <begin position="129"/>
        <end position="420"/>
    </location>
</feature>